<dbReference type="InterPro" id="IPR036691">
    <property type="entry name" value="Endo/exonu/phosph_ase_sf"/>
</dbReference>
<dbReference type="AlphaFoldDB" id="A0AAW2C0G6"/>
<feature type="domain" description="Endonuclease/exonuclease/phosphatase" evidence="1">
    <location>
        <begin position="82"/>
        <end position="258"/>
    </location>
</feature>
<dbReference type="PANTHER" id="PTHR33710:SF77">
    <property type="entry name" value="DNASE I-LIKE SUPERFAMILY PROTEIN"/>
    <property type="match status" value="1"/>
</dbReference>
<dbReference type="EMBL" id="JAZDWU010000009">
    <property type="protein sequence ID" value="KAK9990872.1"/>
    <property type="molecule type" value="Genomic_DNA"/>
</dbReference>
<proteinExistence type="predicted"/>
<reference evidence="2 3" key="1">
    <citation type="submission" date="2024-01" db="EMBL/GenBank/DDBJ databases">
        <title>A telomere-to-telomere, gap-free genome of sweet tea (Lithocarpus litseifolius).</title>
        <authorList>
            <person name="Zhou J."/>
        </authorList>
    </citation>
    <scope>NUCLEOTIDE SEQUENCE [LARGE SCALE GENOMIC DNA]</scope>
    <source>
        <strain evidence="2">Zhou-2022a</strain>
        <tissue evidence="2">Leaf</tissue>
    </source>
</reference>
<sequence>MGNLPMMKLYQTLNQISKCDLLVCCKEEIQGILKYLVTWKPNWEASTNLLRNLGWSLVEAAMMGPNSIEFPNTNCTQMNILLWNCRGALNADFTRRIYEMAVNHYPSIMVLTETRVGGERAARIIEKLPFDGSFTTETIGYAGGPLASLEEGGGGAQVAQLHNLPWLMMGDFNEILSGEDKLGGRQINLNRALEFKDCIDACNFLDLGVSGPKYTWSNPRQISKLILERIDRCFANPSWRMLFPEASVTHLPRVFSDHSPILLELLRPPTINPNKPFRFQAMWIHHPDFHAVVKTVWDMDPPLPSAIDNFTEKAKKWNREVFGNLFARKKRVLARLYGVQKAMSNNPNDFLIQLEKNLTKEYIDIMQHEEEFWALKSLLNWAELGDRNTAFFHTTTLVRRHRNKIRSIQNSVGEWITDDEGVKKHILLGFQQLFQTEAQHSNFHSDIESFSCSFLSDED</sequence>
<name>A0AAW2C0G6_9ROSI</name>
<dbReference type="Pfam" id="PF03372">
    <property type="entry name" value="Exo_endo_phos"/>
    <property type="match status" value="1"/>
</dbReference>
<dbReference type="Gene3D" id="3.60.10.10">
    <property type="entry name" value="Endonuclease/exonuclease/phosphatase"/>
    <property type="match status" value="1"/>
</dbReference>
<organism evidence="2 3">
    <name type="scientific">Lithocarpus litseifolius</name>
    <dbReference type="NCBI Taxonomy" id="425828"/>
    <lineage>
        <taxon>Eukaryota</taxon>
        <taxon>Viridiplantae</taxon>
        <taxon>Streptophyta</taxon>
        <taxon>Embryophyta</taxon>
        <taxon>Tracheophyta</taxon>
        <taxon>Spermatophyta</taxon>
        <taxon>Magnoliopsida</taxon>
        <taxon>eudicotyledons</taxon>
        <taxon>Gunneridae</taxon>
        <taxon>Pentapetalae</taxon>
        <taxon>rosids</taxon>
        <taxon>fabids</taxon>
        <taxon>Fagales</taxon>
        <taxon>Fagaceae</taxon>
        <taxon>Lithocarpus</taxon>
    </lineage>
</organism>
<dbReference type="SUPFAM" id="SSF56219">
    <property type="entry name" value="DNase I-like"/>
    <property type="match status" value="1"/>
</dbReference>
<evidence type="ECO:0000313" key="2">
    <source>
        <dbReference type="EMBL" id="KAK9990872.1"/>
    </source>
</evidence>
<keyword evidence="3" id="KW-1185">Reference proteome</keyword>
<gene>
    <name evidence="2" type="ORF">SO802_025857</name>
</gene>
<accession>A0AAW2C0G6</accession>
<protein>
    <recommendedName>
        <fullName evidence="1">Endonuclease/exonuclease/phosphatase domain-containing protein</fullName>
    </recommendedName>
</protein>
<dbReference type="Proteomes" id="UP001459277">
    <property type="component" value="Unassembled WGS sequence"/>
</dbReference>
<dbReference type="PANTHER" id="PTHR33710">
    <property type="entry name" value="BNAC02G09200D PROTEIN"/>
    <property type="match status" value="1"/>
</dbReference>
<evidence type="ECO:0000259" key="1">
    <source>
        <dbReference type="Pfam" id="PF03372"/>
    </source>
</evidence>
<dbReference type="GO" id="GO:0003824">
    <property type="term" value="F:catalytic activity"/>
    <property type="evidence" value="ECO:0007669"/>
    <property type="project" value="InterPro"/>
</dbReference>
<evidence type="ECO:0000313" key="3">
    <source>
        <dbReference type="Proteomes" id="UP001459277"/>
    </source>
</evidence>
<comment type="caution">
    <text evidence="2">The sequence shown here is derived from an EMBL/GenBank/DDBJ whole genome shotgun (WGS) entry which is preliminary data.</text>
</comment>
<dbReference type="InterPro" id="IPR005135">
    <property type="entry name" value="Endo/exonuclease/phosphatase"/>
</dbReference>